<comment type="caution">
    <text evidence="1">The sequence shown here is derived from an EMBL/GenBank/DDBJ whole genome shotgun (WGS) entry which is preliminary data.</text>
</comment>
<evidence type="ECO:0008006" key="2">
    <source>
        <dbReference type="Google" id="ProtNLM"/>
    </source>
</evidence>
<dbReference type="EMBL" id="BARV01012531">
    <property type="protein sequence ID" value="GAI04833.1"/>
    <property type="molecule type" value="Genomic_DNA"/>
</dbReference>
<gene>
    <name evidence="1" type="ORF">S06H3_23158</name>
</gene>
<accession>X1KDV7</accession>
<evidence type="ECO:0000313" key="1">
    <source>
        <dbReference type="EMBL" id="GAI04833.1"/>
    </source>
</evidence>
<feature type="non-terminal residue" evidence="1">
    <location>
        <position position="200"/>
    </location>
</feature>
<name>X1KDV7_9ZZZZ</name>
<reference evidence="1" key="1">
    <citation type="journal article" date="2014" name="Front. Microbiol.">
        <title>High frequency of phylogenetically diverse reductive dehalogenase-homologous genes in deep subseafloor sedimentary metagenomes.</title>
        <authorList>
            <person name="Kawai M."/>
            <person name="Futagami T."/>
            <person name="Toyoda A."/>
            <person name="Takaki Y."/>
            <person name="Nishi S."/>
            <person name="Hori S."/>
            <person name="Arai W."/>
            <person name="Tsubouchi T."/>
            <person name="Morono Y."/>
            <person name="Uchiyama I."/>
            <person name="Ito T."/>
            <person name="Fujiyama A."/>
            <person name="Inagaki F."/>
            <person name="Takami H."/>
        </authorList>
    </citation>
    <scope>NUCLEOTIDE SEQUENCE</scope>
    <source>
        <strain evidence="1">Expedition CK06-06</strain>
    </source>
</reference>
<dbReference type="AlphaFoldDB" id="X1KDV7"/>
<proteinExistence type="predicted"/>
<sequence length="200" mass="22157">SQKGSVYAGLIPENPSDEWSLKPILSGLSKNHGMNLTTIDNKPVIMVSGTEGLFAIWGPEKPDLPWRQEQLLKHEVSDISIYDIDGDGMHEIVTIEPFHGDKLLLYKKISYNWKPVFETSVKSGHVVWTGKLCGRRVILGASRSGSKELFMLFPKTNSLKVMAREVLDNNVGATQIAVVHKDNSDLIMSANHAAGEITLY</sequence>
<feature type="non-terminal residue" evidence="1">
    <location>
        <position position="1"/>
    </location>
</feature>
<organism evidence="1">
    <name type="scientific">marine sediment metagenome</name>
    <dbReference type="NCBI Taxonomy" id="412755"/>
    <lineage>
        <taxon>unclassified sequences</taxon>
        <taxon>metagenomes</taxon>
        <taxon>ecological metagenomes</taxon>
    </lineage>
</organism>
<protein>
    <recommendedName>
        <fullName evidence="2">VCBS repeat-containing protein</fullName>
    </recommendedName>
</protein>